<dbReference type="InterPro" id="IPR000905">
    <property type="entry name" value="Gcp-like_dom"/>
</dbReference>
<dbReference type="AlphaFoldDB" id="A0A449A4I7"/>
<keyword evidence="3" id="KW-1185">Reference proteome</keyword>
<evidence type="ECO:0000313" key="2">
    <source>
        <dbReference type="EMBL" id="VEU59083.1"/>
    </source>
</evidence>
<dbReference type="NCBIfam" id="TIGR03725">
    <property type="entry name" value="T6A_YeaZ"/>
    <property type="match status" value="1"/>
</dbReference>
<evidence type="ECO:0000313" key="3">
    <source>
        <dbReference type="Proteomes" id="UP000289440"/>
    </source>
</evidence>
<organism evidence="2 3">
    <name type="scientific">Mesomycoplasma neurolyticum</name>
    <dbReference type="NCBI Taxonomy" id="2120"/>
    <lineage>
        <taxon>Bacteria</taxon>
        <taxon>Bacillati</taxon>
        <taxon>Mycoplasmatota</taxon>
        <taxon>Mycoplasmoidales</taxon>
        <taxon>Metamycoplasmataceae</taxon>
        <taxon>Mesomycoplasma</taxon>
    </lineage>
</organism>
<dbReference type="InterPro" id="IPR043129">
    <property type="entry name" value="ATPase_NBD"/>
</dbReference>
<dbReference type="Pfam" id="PF00814">
    <property type="entry name" value="TsaD"/>
    <property type="match status" value="1"/>
</dbReference>
<protein>
    <submittedName>
        <fullName evidence="2">Molecular chaperone</fullName>
    </submittedName>
</protein>
<name>A0A449A4I7_9BACT</name>
<feature type="domain" description="Gcp-like" evidence="1">
    <location>
        <begin position="34"/>
        <end position="146"/>
    </location>
</feature>
<reference evidence="2 3" key="1">
    <citation type="submission" date="2019-01" db="EMBL/GenBank/DDBJ databases">
        <authorList>
            <consortium name="Pathogen Informatics"/>
        </authorList>
    </citation>
    <scope>NUCLEOTIDE SEQUENCE [LARGE SCALE GENOMIC DNA]</scope>
    <source>
        <strain evidence="2 3">NCTC10166</strain>
    </source>
</reference>
<sequence length="185" mass="21352">MNIFIDTCHEDLVIALYNHDLKLKSYKIKEKLKQKAEILPKLFEEFLYENDLKTKDIQNFYINLGPGTFTGVRIALVFVRTIAQVTNANVFTTNSFNLISFGNELKQNYFIDAKGKTAYKAIAQNGKILSNIEVVSKEVVNSFDYLFIINNFLKLVNKNVFEHQKNLLKIQPLYVKKMQIGSTTK</sequence>
<dbReference type="RefSeq" id="WP_129719471.1">
    <property type="nucleotide sequence ID" value="NZ_LR214951.1"/>
</dbReference>
<dbReference type="GO" id="GO:0002949">
    <property type="term" value="P:tRNA threonylcarbamoyladenosine modification"/>
    <property type="evidence" value="ECO:0007669"/>
    <property type="project" value="InterPro"/>
</dbReference>
<dbReference type="Gene3D" id="3.30.420.200">
    <property type="match status" value="1"/>
</dbReference>
<dbReference type="SUPFAM" id="SSF53067">
    <property type="entry name" value="Actin-like ATPase domain"/>
    <property type="match status" value="1"/>
</dbReference>
<dbReference type="Gene3D" id="3.30.420.40">
    <property type="match status" value="1"/>
</dbReference>
<gene>
    <name evidence="2" type="ORF">NCTC10166_00037</name>
</gene>
<dbReference type="KEGG" id="mnu:NCTC10166_00037"/>
<dbReference type="InterPro" id="IPR022496">
    <property type="entry name" value="T6A_TsaB"/>
</dbReference>
<dbReference type="OrthoDB" id="9784166at2"/>
<dbReference type="EMBL" id="LR214951">
    <property type="protein sequence ID" value="VEU59083.1"/>
    <property type="molecule type" value="Genomic_DNA"/>
</dbReference>
<evidence type="ECO:0000259" key="1">
    <source>
        <dbReference type="Pfam" id="PF00814"/>
    </source>
</evidence>
<accession>A0A449A4I7</accession>
<dbReference type="Proteomes" id="UP000289440">
    <property type="component" value="Chromosome"/>
</dbReference>
<proteinExistence type="predicted"/>